<keyword evidence="1" id="KW-0812">Transmembrane</keyword>
<sequence length="49" mass="6053">MLCWVQFGGWVMRCRINSLKFCMKSIIVYLFIYVKRHLCWFFAVFPRKS</sequence>
<proteinExistence type="predicted"/>
<feature type="transmembrane region" description="Helical" evidence="1">
    <location>
        <begin position="26"/>
        <end position="45"/>
    </location>
</feature>
<protein>
    <submittedName>
        <fullName evidence="2">Uncharacterized protein</fullName>
    </submittedName>
</protein>
<evidence type="ECO:0000313" key="2">
    <source>
        <dbReference type="EMBL" id="MBW90180.1"/>
    </source>
</evidence>
<dbReference type="AlphaFoldDB" id="A0A2P2J9M5"/>
<reference evidence="2" key="1">
    <citation type="submission" date="2018-02" db="EMBL/GenBank/DDBJ databases">
        <title>Rhizophora mucronata_Transcriptome.</title>
        <authorList>
            <person name="Meera S.P."/>
            <person name="Sreeshan A."/>
            <person name="Augustine A."/>
        </authorList>
    </citation>
    <scope>NUCLEOTIDE SEQUENCE</scope>
    <source>
        <tissue evidence="2">Leaf</tissue>
    </source>
</reference>
<keyword evidence="1" id="KW-1133">Transmembrane helix</keyword>
<keyword evidence="1" id="KW-0472">Membrane</keyword>
<name>A0A2P2J9M5_RHIMU</name>
<dbReference type="EMBL" id="GGEC01009697">
    <property type="protein sequence ID" value="MBW90180.1"/>
    <property type="molecule type" value="Transcribed_RNA"/>
</dbReference>
<accession>A0A2P2J9M5</accession>
<organism evidence="2">
    <name type="scientific">Rhizophora mucronata</name>
    <name type="common">Asiatic mangrove</name>
    <dbReference type="NCBI Taxonomy" id="61149"/>
    <lineage>
        <taxon>Eukaryota</taxon>
        <taxon>Viridiplantae</taxon>
        <taxon>Streptophyta</taxon>
        <taxon>Embryophyta</taxon>
        <taxon>Tracheophyta</taxon>
        <taxon>Spermatophyta</taxon>
        <taxon>Magnoliopsida</taxon>
        <taxon>eudicotyledons</taxon>
        <taxon>Gunneridae</taxon>
        <taxon>Pentapetalae</taxon>
        <taxon>rosids</taxon>
        <taxon>fabids</taxon>
        <taxon>Malpighiales</taxon>
        <taxon>Rhizophoraceae</taxon>
        <taxon>Rhizophora</taxon>
    </lineage>
</organism>
<evidence type="ECO:0000256" key="1">
    <source>
        <dbReference type="SAM" id="Phobius"/>
    </source>
</evidence>